<evidence type="ECO:0000256" key="1">
    <source>
        <dbReference type="SAM" id="MobiDB-lite"/>
    </source>
</evidence>
<keyword evidence="2" id="KW-0812">Transmembrane</keyword>
<feature type="transmembrane region" description="Helical" evidence="2">
    <location>
        <begin position="246"/>
        <end position="266"/>
    </location>
</feature>
<feature type="compositionally biased region" description="Gly residues" evidence="1">
    <location>
        <begin position="286"/>
        <end position="296"/>
    </location>
</feature>
<feature type="transmembrane region" description="Helical" evidence="2">
    <location>
        <begin position="189"/>
        <end position="212"/>
    </location>
</feature>
<evidence type="ECO:0000313" key="4">
    <source>
        <dbReference type="Proteomes" id="UP000053405"/>
    </source>
</evidence>
<dbReference type="RefSeq" id="WP_005938202.1">
    <property type="nucleotide sequence ID" value="NZ_ATVK01000046.1"/>
</dbReference>
<dbReference type="STRING" id="1121927.GOHSU_14_01310"/>
<keyword evidence="2" id="KW-1133">Transmembrane helix</keyword>
<dbReference type="AlphaFoldDB" id="L7L7U2"/>
<evidence type="ECO:0000256" key="2">
    <source>
        <dbReference type="SAM" id="Phobius"/>
    </source>
</evidence>
<protein>
    <submittedName>
        <fullName evidence="3">Uncharacterized protein</fullName>
    </submittedName>
</protein>
<feature type="compositionally biased region" description="Low complexity" evidence="1">
    <location>
        <begin position="273"/>
        <end position="285"/>
    </location>
</feature>
<keyword evidence="4" id="KW-1185">Reference proteome</keyword>
<dbReference type="eggNOG" id="ENOG5033572">
    <property type="taxonomic scope" value="Bacteria"/>
</dbReference>
<dbReference type="EMBL" id="BANT01000014">
    <property type="protein sequence ID" value="GAC56964.1"/>
    <property type="molecule type" value="Genomic_DNA"/>
</dbReference>
<accession>L7L7U2</accession>
<name>L7L7U2_9ACTN</name>
<reference evidence="3 4" key="1">
    <citation type="submission" date="2012-12" db="EMBL/GenBank/DDBJ databases">
        <title>Whole genome shotgun sequence of Gordonia hirsuta NBRC 16056.</title>
        <authorList>
            <person name="Isaki-Nakamura S."/>
            <person name="Hosoyama A."/>
            <person name="Tsuchikane K."/>
            <person name="Katsumata H."/>
            <person name="Baba S."/>
            <person name="Yamazaki S."/>
            <person name="Fujita N."/>
        </authorList>
    </citation>
    <scope>NUCLEOTIDE SEQUENCE [LARGE SCALE GENOMIC DNA]</scope>
    <source>
        <strain evidence="3 4">NBRC 16056</strain>
    </source>
</reference>
<evidence type="ECO:0000313" key="3">
    <source>
        <dbReference type="EMBL" id="GAC56964.1"/>
    </source>
</evidence>
<feature type="transmembrane region" description="Helical" evidence="2">
    <location>
        <begin position="163"/>
        <end position="182"/>
    </location>
</feature>
<sequence>MRSLSAGLLVVIAAIAMVVALPSLWVSLNVVSPSGFADSAADAAEQPEVQEFFAQQISDEVASSTSVPLAGDIVKPLAERYTRSQDFVTDFTLIARQQHDWLFTAPGPGVSRHQMELDITPMVNNVLGKAPIPVDVAQQVTVPVDQNHLTAGSLEAPGKQVTVVGWVALVVAVLAGVLALTAGRNRAGVLAWLGVGAALAGLVGWVLSVVAVDQVSRSVTGSDAPTQTTVKVVTADVLDGLTRTSMIVGIVGVVVAVLGTFAALILSRRPGPQAPAGPAYPSAPGSGPGYPGGRGGWSPDDPTVQFPAADPTVRHRNS</sequence>
<comment type="caution">
    <text evidence="3">The sequence shown here is derived from an EMBL/GenBank/DDBJ whole genome shotgun (WGS) entry which is preliminary data.</text>
</comment>
<dbReference type="Proteomes" id="UP000053405">
    <property type="component" value="Unassembled WGS sequence"/>
</dbReference>
<organism evidence="3 4">
    <name type="scientific">Gordonia hirsuta DSM 44140 = NBRC 16056</name>
    <dbReference type="NCBI Taxonomy" id="1121927"/>
    <lineage>
        <taxon>Bacteria</taxon>
        <taxon>Bacillati</taxon>
        <taxon>Actinomycetota</taxon>
        <taxon>Actinomycetes</taxon>
        <taxon>Mycobacteriales</taxon>
        <taxon>Gordoniaceae</taxon>
        <taxon>Gordonia</taxon>
    </lineage>
</organism>
<feature type="region of interest" description="Disordered" evidence="1">
    <location>
        <begin position="273"/>
        <end position="318"/>
    </location>
</feature>
<gene>
    <name evidence="3" type="ORF">GOHSU_14_01310</name>
</gene>
<keyword evidence="2" id="KW-0472">Membrane</keyword>
<proteinExistence type="predicted"/>